<reference evidence="2" key="2">
    <citation type="submission" date="2025-09" db="UniProtKB">
        <authorList>
            <consortium name="Ensembl"/>
        </authorList>
    </citation>
    <scope>IDENTIFICATION</scope>
</reference>
<evidence type="ECO:0000313" key="3">
    <source>
        <dbReference type="Proteomes" id="UP000472241"/>
    </source>
</evidence>
<feature type="transmembrane region" description="Helical" evidence="1">
    <location>
        <begin position="12"/>
        <end position="34"/>
    </location>
</feature>
<evidence type="ECO:0000313" key="2">
    <source>
        <dbReference type="Ensembl" id="ENSLCNP00005004305.1"/>
    </source>
</evidence>
<reference evidence="2" key="1">
    <citation type="submission" date="2025-08" db="UniProtKB">
        <authorList>
            <consortium name="Ensembl"/>
        </authorList>
    </citation>
    <scope>IDENTIFICATION</scope>
</reference>
<protein>
    <submittedName>
        <fullName evidence="2">Uncharacterized protein</fullName>
    </submittedName>
</protein>
<sequence length="61" mass="6828">LKTTWRKHISMLMVPLGFGIMKGIFFSLCSLVAFKISTVIICDFKKISINILKGNLPSVLD</sequence>
<accession>A0A667GZ73</accession>
<keyword evidence="1" id="KW-0472">Membrane</keyword>
<dbReference type="AlphaFoldDB" id="A0A667GZ73"/>
<evidence type="ECO:0000256" key="1">
    <source>
        <dbReference type="SAM" id="Phobius"/>
    </source>
</evidence>
<name>A0A667GZ73_LYNCA</name>
<dbReference type="Proteomes" id="UP000472241">
    <property type="component" value="Unplaced"/>
</dbReference>
<proteinExistence type="predicted"/>
<organism evidence="2 3">
    <name type="scientific">Lynx canadensis</name>
    <name type="common">Canada lynx</name>
    <name type="synonym">Felis canadensis</name>
    <dbReference type="NCBI Taxonomy" id="61383"/>
    <lineage>
        <taxon>Eukaryota</taxon>
        <taxon>Metazoa</taxon>
        <taxon>Chordata</taxon>
        <taxon>Craniata</taxon>
        <taxon>Vertebrata</taxon>
        <taxon>Euteleostomi</taxon>
        <taxon>Mammalia</taxon>
        <taxon>Eutheria</taxon>
        <taxon>Laurasiatheria</taxon>
        <taxon>Carnivora</taxon>
        <taxon>Feliformia</taxon>
        <taxon>Felidae</taxon>
        <taxon>Felinae</taxon>
        <taxon>Lynx</taxon>
    </lineage>
</organism>
<keyword evidence="3" id="KW-1185">Reference proteome</keyword>
<dbReference type="Ensembl" id="ENSLCNT00005004851.1">
    <property type="protein sequence ID" value="ENSLCNP00005004305.1"/>
    <property type="gene ID" value="ENSLCNG00005002909.1"/>
</dbReference>
<keyword evidence="1" id="KW-0812">Transmembrane</keyword>
<keyword evidence="1" id="KW-1133">Transmembrane helix</keyword>